<evidence type="ECO:0000259" key="4">
    <source>
        <dbReference type="PROSITE" id="PS50050"/>
    </source>
</evidence>
<dbReference type="PROSITE" id="PS50050">
    <property type="entry name" value="TNFR_NGFR_2"/>
    <property type="match status" value="2"/>
</dbReference>
<comment type="caution">
    <text evidence="1">Lacks conserved residue(s) required for the propagation of feature annotation.</text>
</comment>
<feature type="chain" id="PRO_5044848511" description="TNFR-Cys domain-containing protein" evidence="3">
    <location>
        <begin position="22"/>
        <end position="281"/>
    </location>
</feature>
<dbReference type="Pfam" id="PF00020">
    <property type="entry name" value="TNFR_c6"/>
    <property type="match status" value="2"/>
</dbReference>
<feature type="domain" description="TNFR-Cys" evidence="4">
    <location>
        <begin position="23"/>
        <end position="58"/>
    </location>
</feature>
<keyword evidence="1" id="KW-1015">Disulfide bond</keyword>
<feature type="transmembrane region" description="Helical" evidence="2">
    <location>
        <begin position="195"/>
        <end position="213"/>
    </location>
</feature>
<dbReference type="EMBL" id="JAGEUA010000001">
    <property type="protein sequence ID" value="KAL1020782.1"/>
    <property type="molecule type" value="Genomic_DNA"/>
</dbReference>
<evidence type="ECO:0000313" key="6">
    <source>
        <dbReference type="Proteomes" id="UP001557470"/>
    </source>
</evidence>
<accession>A0ABD0Y6B7</accession>
<keyword evidence="6" id="KW-1185">Reference proteome</keyword>
<keyword evidence="2" id="KW-1133">Transmembrane helix</keyword>
<dbReference type="CDD" id="cd13405">
    <property type="entry name" value="TNFRSF14_teleost"/>
    <property type="match status" value="1"/>
</dbReference>
<evidence type="ECO:0000256" key="1">
    <source>
        <dbReference type="PROSITE-ProRule" id="PRU00206"/>
    </source>
</evidence>
<dbReference type="AlphaFoldDB" id="A0ABD0Y6B7"/>
<sequence length="281" mass="30687">MVCLLSVQYLFFGCYFLHVCAINCGPAYYKTRADECCPMCSPGLVVRRDCTSNSSTSCIPCVRGTYMNKANGLNKCFPCSPCDLGQGLFIQRDCTTTINTICDVRDGFHCKSYSSNSECSFAVEHTRCDPGQRTTEPGTKTSDTVCEVCPLGFYSQLGVNCTAWTDCVVIGQVKTAEGSTTQDVTCNNLSSRSHLILTAPILVTTLVVLLCFYRAREKPEGMTSPVQDTQQPDSIQLRGSLSRISGKPSASGHNVDSWQDSLTCTQVEVVDQQKTVDQESD</sequence>
<feature type="disulfide bond" evidence="1">
    <location>
        <begin position="61"/>
        <end position="76"/>
    </location>
</feature>
<evidence type="ECO:0000313" key="5">
    <source>
        <dbReference type="EMBL" id="KAL1020782.1"/>
    </source>
</evidence>
<reference evidence="5 6" key="1">
    <citation type="submission" date="2024-06" db="EMBL/GenBank/DDBJ databases">
        <authorList>
            <person name="Pan Q."/>
            <person name="Wen M."/>
            <person name="Jouanno E."/>
            <person name="Zahm M."/>
            <person name="Klopp C."/>
            <person name="Cabau C."/>
            <person name="Louis A."/>
            <person name="Berthelot C."/>
            <person name="Parey E."/>
            <person name="Roest Crollius H."/>
            <person name="Montfort J."/>
            <person name="Robinson-Rechavi M."/>
            <person name="Bouchez O."/>
            <person name="Lampietro C."/>
            <person name="Lopez Roques C."/>
            <person name="Donnadieu C."/>
            <person name="Postlethwait J."/>
            <person name="Bobe J."/>
            <person name="Verreycken H."/>
            <person name="Guiguen Y."/>
        </authorList>
    </citation>
    <scope>NUCLEOTIDE SEQUENCE [LARGE SCALE GENOMIC DNA]</scope>
    <source>
        <strain evidence="5">Up_M1</strain>
        <tissue evidence="5">Testis</tissue>
    </source>
</reference>
<dbReference type="SUPFAM" id="SSF57586">
    <property type="entry name" value="TNF receptor-like"/>
    <property type="match status" value="3"/>
</dbReference>
<feature type="repeat" description="TNFR-Cys" evidence="1">
    <location>
        <begin position="23"/>
        <end position="58"/>
    </location>
</feature>
<dbReference type="PANTHER" id="PTHR46838:SF1">
    <property type="entry name" value="TUMOR NECROSIS FACTOR RECEPTOR SUPERFAMILY MEMBER 14"/>
    <property type="match status" value="1"/>
</dbReference>
<dbReference type="FunFam" id="2.10.50.10:FF:000007">
    <property type="entry name" value="TNF receptor superfamily member 14"/>
    <property type="match status" value="1"/>
</dbReference>
<dbReference type="InterPro" id="IPR001368">
    <property type="entry name" value="TNFR/NGFR_Cys_rich_reg"/>
</dbReference>
<dbReference type="PROSITE" id="PS00652">
    <property type="entry name" value="TNFR_NGFR_1"/>
    <property type="match status" value="2"/>
</dbReference>
<gene>
    <name evidence="5" type="ORF">UPYG_G00004590</name>
</gene>
<evidence type="ECO:0000256" key="3">
    <source>
        <dbReference type="SAM" id="SignalP"/>
    </source>
</evidence>
<proteinExistence type="predicted"/>
<name>A0ABD0Y6B7_UMBPY</name>
<keyword evidence="2" id="KW-0472">Membrane</keyword>
<feature type="disulfide bond" evidence="1">
    <location>
        <begin position="37"/>
        <end position="50"/>
    </location>
</feature>
<dbReference type="PRINTS" id="PR01680">
    <property type="entry name" value="TNFACTORR6"/>
</dbReference>
<dbReference type="PANTHER" id="PTHR46838">
    <property type="entry name" value="TUMOR NECROSIS FACTOR RECEPTOR SUPERFAMILY MEMBER 14"/>
    <property type="match status" value="1"/>
</dbReference>
<evidence type="ECO:0000256" key="2">
    <source>
        <dbReference type="SAM" id="Phobius"/>
    </source>
</evidence>
<dbReference type="SMART" id="SM00208">
    <property type="entry name" value="TNFR"/>
    <property type="match status" value="4"/>
</dbReference>
<feature type="disulfide bond" evidence="1">
    <location>
        <begin position="40"/>
        <end position="58"/>
    </location>
</feature>
<protein>
    <recommendedName>
        <fullName evidence="4">TNFR-Cys domain-containing protein</fullName>
    </recommendedName>
</protein>
<comment type="caution">
    <text evidence="5">The sequence shown here is derived from an EMBL/GenBank/DDBJ whole genome shotgun (WGS) entry which is preliminary data.</text>
</comment>
<feature type="repeat" description="TNFR-Cys" evidence="1">
    <location>
        <begin position="60"/>
        <end position="102"/>
    </location>
</feature>
<dbReference type="Gene3D" id="2.10.50.10">
    <property type="entry name" value="Tumor Necrosis Factor Receptor, subunit A, domain 2"/>
    <property type="match status" value="3"/>
</dbReference>
<dbReference type="Proteomes" id="UP001557470">
    <property type="component" value="Unassembled WGS sequence"/>
</dbReference>
<dbReference type="InterPro" id="IPR008063">
    <property type="entry name" value="Fas_rcpt"/>
</dbReference>
<feature type="domain" description="TNFR-Cys" evidence="4">
    <location>
        <begin position="60"/>
        <end position="102"/>
    </location>
</feature>
<feature type="signal peptide" evidence="3">
    <location>
        <begin position="1"/>
        <end position="21"/>
    </location>
</feature>
<keyword evidence="2" id="KW-0812">Transmembrane</keyword>
<keyword evidence="3" id="KW-0732">Signal</keyword>
<organism evidence="5 6">
    <name type="scientific">Umbra pygmaea</name>
    <name type="common">Eastern mudminnow</name>
    <dbReference type="NCBI Taxonomy" id="75934"/>
    <lineage>
        <taxon>Eukaryota</taxon>
        <taxon>Metazoa</taxon>
        <taxon>Chordata</taxon>
        <taxon>Craniata</taxon>
        <taxon>Vertebrata</taxon>
        <taxon>Euteleostomi</taxon>
        <taxon>Actinopterygii</taxon>
        <taxon>Neopterygii</taxon>
        <taxon>Teleostei</taxon>
        <taxon>Protacanthopterygii</taxon>
        <taxon>Esociformes</taxon>
        <taxon>Umbridae</taxon>
        <taxon>Umbra</taxon>
    </lineage>
</organism>